<dbReference type="EMBL" id="CP017839">
    <property type="protein sequence ID" value="APA96698.1"/>
    <property type="molecule type" value="Genomic_DNA"/>
</dbReference>
<dbReference type="Pfam" id="PF16861">
    <property type="entry name" value="Carbam_trans_C"/>
    <property type="match status" value="1"/>
</dbReference>
<reference evidence="4 7" key="3">
    <citation type="submission" date="2016-10" db="EMBL/GenBank/DDBJ databases">
        <title>Genome sequence of Nocardia seriolae strain EM150506, isolated from Anguila japonica.</title>
        <authorList>
            <person name="Han H.-J."/>
        </authorList>
    </citation>
    <scope>NUCLEOTIDE SEQUENCE [LARGE SCALE GENOMIC DNA]</scope>
    <source>
        <strain evidence="4 7">EM150506</strain>
    </source>
</reference>
<feature type="domain" description="Carbamoyltransferase" evidence="2">
    <location>
        <begin position="105"/>
        <end position="362"/>
    </location>
</feature>
<dbReference type="Pfam" id="PF02543">
    <property type="entry name" value="Carbam_trans_N"/>
    <property type="match status" value="1"/>
</dbReference>
<dbReference type="Gene3D" id="3.90.870.20">
    <property type="entry name" value="Carbamoyltransferase, C-terminal domain"/>
    <property type="match status" value="1"/>
</dbReference>
<dbReference type="KEGG" id="nsr:NS506_02636"/>
<keyword evidence="6" id="KW-1185">Reference proteome</keyword>
<gene>
    <name evidence="4" type="ORF">NS506_02636</name>
    <name evidence="5" type="ORF">NSK11_contig00231-0005</name>
</gene>
<dbReference type="CDD" id="cd24098">
    <property type="entry name" value="ASKHA_NBD_TobZ_N"/>
    <property type="match status" value="1"/>
</dbReference>
<evidence type="ECO:0000259" key="3">
    <source>
        <dbReference type="Pfam" id="PF16861"/>
    </source>
</evidence>
<dbReference type="EC" id="2.1.3.-" evidence="4"/>
<evidence type="ECO:0000313" key="5">
    <source>
        <dbReference type="EMBL" id="GAP33267.1"/>
    </source>
</evidence>
<evidence type="ECO:0000259" key="2">
    <source>
        <dbReference type="Pfam" id="PF02543"/>
    </source>
</evidence>
<dbReference type="OrthoDB" id="9780777at2"/>
<proteinExistence type="inferred from homology"/>
<organism evidence="4 7">
    <name type="scientific">Nocardia seriolae</name>
    <dbReference type="NCBI Taxonomy" id="37332"/>
    <lineage>
        <taxon>Bacteria</taxon>
        <taxon>Bacillati</taxon>
        <taxon>Actinomycetota</taxon>
        <taxon>Actinomycetes</taxon>
        <taxon>Mycobacteriales</taxon>
        <taxon>Nocardiaceae</taxon>
        <taxon>Nocardia</taxon>
    </lineage>
</organism>
<dbReference type="InterPro" id="IPR003696">
    <property type="entry name" value="Carbtransf_dom"/>
</dbReference>
<evidence type="ECO:0000313" key="6">
    <source>
        <dbReference type="Proteomes" id="UP000037179"/>
    </source>
</evidence>
<dbReference type="GeneID" id="93373364"/>
<name>A0A0B8NRD2_9NOCA</name>
<accession>A0A0B8NRD2</accession>
<dbReference type="SUPFAM" id="SSF53067">
    <property type="entry name" value="Actin-like ATPase domain"/>
    <property type="match status" value="1"/>
</dbReference>
<evidence type="ECO:0000313" key="7">
    <source>
        <dbReference type="Proteomes" id="UP000180166"/>
    </source>
</evidence>
<dbReference type="GO" id="GO:0016740">
    <property type="term" value="F:transferase activity"/>
    <property type="evidence" value="ECO:0007669"/>
    <property type="project" value="UniProtKB-KW"/>
</dbReference>
<dbReference type="InterPro" id="IPR043129">
    <property type="entry name" value="ATPase_NBD"/>
</dbReference>
<evidence type="ECO:0000313" key="4">
    <source>
        <dbReference type="EMBL" id="APA96698.1"/>
    </source>
</evidence>
<dbReference type="PANTHER" id="PTHR34847">
    <property type="entry name" value="NODULATION PROTEIN U"/>
    <property type="match status" value="1"/>
</dbReference>
<feature type="domain" description="Carbamoyltransferase C-terminal" evidence="3">
    <location>
        <begin position="415"/>
        <end position="591"/>
    </location>
</feature>
<reference evidence="6" key="1">
    <citation type="submission" date="2015-07" db="EMBL/GenBank/DDBJ databases">
        <title>Nocardia seriolae U-1 whole genome shotgun sequence.</title>
        <authorList>
            <person name="Imajoh M."/>
            <person name="Fukumoto Y."/>
            <person name="Sukeda M."/>
            <person name="Yamane J."/>
            <person name="Yamasaki K."/>
            <person name="Shimizu M."/>
            <person name="Ohnishi K."/>
            <person name="Oshima S."/>
        </authorList>
    </citation>
    <scope>NUCLEOTIDE SEQUENCE [LARGE SCALE GENOMIC DNA]</scope>
    <source>
        <strain evidence="6">U-1</strain>
    </source>
</reference>
<evidence type="ECO:0000256" key="1">
    <source>
        <dbReference type="ARBA" id="ARBA00006129"/>
    </source>
</evidence>
<protein>
    <submittedName>
        <fullName evidence="4">Nodulation protein NolNO</fullName>
        <ecNumber evidence="4">2.1.3.-</ecNumber>
    </submittedName>
</protein>
<dbReference type="Proteomes" id="UP000180166">
    <property type="component" value="Chromosome"/>
</dbReference>
<dbReference type="Gene3D" id="3.30.420.40">
    <property type="match status" value="2"/>
</dbReference>
<dbReference type="PANTHER" id="PTHR34847:SF1">
    <property type="entry name" value="NODULATION PROTEIN U"/>
    <property type="match status" value="1"/>
</dbReference>
<dbReference type="RefSeq" id="WP_052087085.1">
    <property type="nucleotide sequence ID" value="NZ_AP017900.1"/>
</dbReference>
<dbReference type="InterPro" id="IPR038152">
    <property type="entry name" value="Carbam_trans_C_sf"/>
</dbReference>
<dbReference type="AlphaFoldDB" id="A0A0B8NRD2"/>
<keyword evidence="4" id="KW-0808">Transferase</keyword>
<dbReference type="InterPro" id="IPR051338">
    <property type="entry name" value="NodU/CmcH_Carbamoyltrnsfr"/>
</dbReference>
<sequence>MRADETVLGVNLTRTADGIDLDDGAAALLEDGQVTVAIAEERVVRRKHAGGVAKAAQYCLTARELTLADVDTVAVSICCDAPPTPDFALSQLKSEGLPVREDQLLVLPSHHLSHAASAFYPSPFDEALVIVADNEGTILGERHDPRYWRNRLERTSIYVGRGNELQLLRRYADKPNQLGFGAAYNHFTKWLGFRSHHDAGQTMALAAYGTGQYDQVTVFSSATDDFECLLRPPVLPSGDAPEPSGPLDEYDLEAARVLQADAVRDLIHEQFGIDIGPGLQTRENPTPLQFEVAWLIQTQLQRALTALVRAAVAETGIRRVCLAGGVALNCVANTIIAELDDVEDLFVQPAASDVGQSLGNALWAHHRRTENERTWRMPTCSLGRTYTDAEIEAATRRWADSIAVESIDDTAAVGARLLSQQEIIGWFDGGSEFGPRGLGRRGILADPRTPDSKERLDAVHKLRAPFRPYAPSILADEVEAWFSIDSRFTRTAAQAMASMLVAPAVRPEKRRRVPSITFVDGTARLQAVTHQENPRYYQLIRAFDDITGVPIVLNTSFNASGDPIVETPDDAIESMLKMRLDALLIGRYLIRAR</sequence>
<reference evidence="5 6" key="2">
    <citation type="journal article" date="2016" name="Genome Announc.">
        <title>Draft Genome Sequence of Erythromycin- and Oxytetracycline-Sensitive Nocardia seriolae Strain U-1 (NBRC 110359).</title>
        <authorList>
            <person name="Imajoh M."/>
            <person name="Sukeda M."/>
            <person name="Shimizu M."/>
            <person name="Yamane J."/>
            <person name="Ohnishi K."/>
            <person name="Oshima S."/>
        </authorList>
    </citation>
    <scope>NUCLEOTIDE SEQUENCE [LARGE SCALE GENOMIC DNA]</scope>
    <source>
        <strain evidence="5 6">U-1</strain>
    </source>
</reference>
<dbReference type="InterPro" id="IPR031730">
    <property type="entry name" value="Carbam_trans_C"/>
</dbReference>
<comment type="similarity">
    <text evidence="1">Belongs to the NodU/CmcH family.</text>
</comment>
<dbReference type="EMBL" id="BBYQ01000231">
    <property type="protein sequence ID" value="GAP33267.1"/>
    <property type="molecule type" value="Genomic_DNA"/>
</dbReference>
<dbReference type="Proteomes" id="UP000037179">
    <property type="component" value="Unassembled WGS sequence"/>
</dbReference>